<protein>
    <submittedName>
        <fullName evidence="2">Condensation domain-containing protein</fullName>
    </submittedName>
</protein>
<dbReference type="STRING" id="1344003.SAMN05445060_0894"/>
<name>A0A1N7DTD4_9NOCA</name>
<dbReference type="GO" id="GO:0005737">
    <property type="term" value="C:cytoplasm"/>
    <property type="evidence" value="ECO:0007669"/>
    <property type="project" value="TreeGrafter"/>
</dbReference>
<accession>A0A1N7DTD4</accession>
<dbReference type="PANTHER" id="PTHR45527">
    <property type="entry name" value="NONRIBOSOMAL PEPTIDE SYNTHETASE"/>
    <property type="match status" value="1"/>
</dbReference>
<dbReference type="OrthoDB" id="9789603at2"/>
<organism evidence="2 3">
    <name type="scientific">Williamsia sterculiae</name>
    <dbReference type="NCBI Taxonomy" id="1344003"/>
    <lineage>
        <taxon>Bacteria</taxon>
        <taxon>Bacillati</taxon>
        <taxon>Actinomycetota</taxon>
        <taxon>Actinomycetes</taxon>
        <taxon>Mycobacteriales</taxon>
        <taxon>Nocardiaceae</taxon>
        <taxon>Williamsia</taxon>
    </lineage>
</organism>
<dbReference type="RefSeq" id="WP_076476919.1">
    <property type="nucleotide sequence ID" value="NZ_FTNT01000002.1"/>
</dbReference>
<dbReference type="Gene3D" id="3.30.559.10">
    <property type="entry name" value="Chloramphenicol acetyltransferase-like domain"/>
    <property type="match status" value="1"/>
</dbReference>
<dbReference type="GO" id="GO:0003824">
    <property type="term" value="F:catalytic activity"/>
    <property type="evidence" value="ECO:0007669"/>
    <property type="project" value="InterPro"/>
</dbReference>
<dbReference type="GO" id="GO:0044550">
    <property type="term" value="P:secondary metabolite biosynthetic process"/>
    <property type="evidence" value="ECO:0007669"/>
    <property type="project" value="TreeGrafter"/>
</dbReference>
<feature type="domain" description="Condensation" evidence="1">
    <location>
        <begin position="171"/>
        <end position="388"/>
    </location>
</feature>
<dbReference type="PANTHER" id="PTHR45527:SF1">
    <property type="entry name" value="FATTY ACID SYNTHASE"/>
    <property type="match status" value="1"/>
</dbReference>
<evidence type="ECO:0000313" key="2">
    <source>
        <dbReference type="EMBL" id="SIR79116.1"/>
    </source>
</evidence>
<proteinExistence type="predicted"/>
<dbReference type="GO" id="GO:0008610">
    <property type="term" value="P:lipid biosynthetic process"/>
    <property type="evidence" value="ECO:0007669"/>
    <property type="project" value="UniProtKB-ARBA"/>
</dbReference>
<dbReference type="Pfam" id="PF00668">
    <property type="entry name" value="Condensation"/>
    <property type="match status" value="1"/>
</dbReference>
<dbReference type="Proteomes" id="UP000186218">
    <property type="component" value="Unassembled WGS sequence"/>
</dbReference>
<evidence type="ECO:0000313" key="3">
    <source>
        <dbReference type="Proteomes" id="UP000186218"/>
    </source>
</evidence>
<dbReference type="EMBL" id="FTNT01000002">
    <property type="protein sequence ID" value="SIR79116.1"/>
    <property type="molecule type" value="Genomic_DNA"/>
</dbReference>
<dbReference type="SUPFAM" id="SSF52777">
    <property type="entry name" value="CoA-dependent acyltransferases"/>
    <property type="match status" value="2"/>
</dbReference>
<dbReference type="GO" id="GO:0031177">
    <property type="term" value="F:phosphopantetheine binding"/>
    <property type="evidence" value="ECO:0007669"/>
    <property type="project" value="TreeGrafter"/>
</dbReference>
<keyword evidence="3" id="KW-1185">Reference proteome</keyword>
<reference evidence="2 3" key="1">
    <citation type="submission" date="2017-01" db="EMBL/GenBank/DDBJ databases">
        <authorList>
            <person name="Mah S.A."/>
            <person name="Swanson W.J."/>
            <person name="Moy G.W."/>
            <person name="Vacquier V.D."/>
        </authorList>
    </citation>
    <scope>NUCLEOTIDE SEQUENCE [LARGE SCALE GENOMIC DNA]</scope>
    <source>
        <strain evidence="2 3">CPCC 203464</strain>
    </source>
</reference>
<dbReference type="GO" id="GO:0043041">
    <property type="term" value="P:amino acid activation for nonribosomal peptide biosynthetic process"/>
    <property type="evidence" value="ECO:0007669"/>
    <property type="project" value="TreeGrafter"/>
</dbReference>
<sequence length="498" mass="54070">MKFTELSGHDLPGGVLTEWMPRAEREPSRWDADSRPLTYDHESHIRRASSASGQSSWLGATFIIERGLDTGAMHHALLGWIRRHEAFLTTASVTGAPLDGESAAAIHTSRRTVTGADVSLDRHTVGRLAGDDITTRLTTQFTERLSPLQWPHCMVATIADPDAPDTHRPRVIVVFGADHSVMDAYSMLLSINEIRQLYLAAVDGTEAGLAEIGSHADFSAVHRGVGADLTVDHPAVDRWSRFLAESDGDFPALGLPLVDDHGTADHGRPQRGRADFVATSEQMNALTDLCRAEGHTTQTAVIASIALALAQLTGRPRMRATMPMHTRTEPRFLESVGWYVGIGPLDIDLTLTETFTDALAATSAGIVEAKRLSRLPYPPIAQLLGSDSEPRFVLSYLDLRFVPGAADWPEWEARTLRSEARSDNEVYLWVARTPAGVTVSSRYPDTAVADTNVRRLVATACAILDDAVLHGARMEVPSTVRGAGLIDDADTGVERLLA</sequence>
<dbReference type="InterPro" id="IPR001242">
    <property type="entry name" value="Condensation_dom"/>
</dbReference>
<gene>
    <name evidence="2" type="ORF">SAMN05445060_0894</name>
</gene>
<evidence type="ECO:0000259" key="1">
    <source>
        <dbReference type="Pfam" id="PF00668"/>
    </source>
</evidence>
<dbReference type="AlphaFoldDB" id="A0A1N7DTD4"/>
<dbReference type="InterPro" id="IPR023213">
    <property type="entry name" value="CAT-like_dom_sf"/>
</dbReference>
<dbReference type="Gene3D" id="3.30.559.30">
    <property type="entry name" value="Nonribosomal peptide synthetase, condensation domain"/>
    <property type="match status" value="1"/>
</dbReference>